<organism evidence="1">
    <name type="scientific">Anguilla anguilla</name>
    <name type="common">European freshwater eel</name>
    <name type="synonym">Muraena anguilla</name>
    <dbReference type="NCBI Taxonomy" id="7936"/>
    <lineage>
        <taxon>Eukaryota</taxon>
        <taxon>Metazoa</taxon>
        <taxon>Chordata</taxon>
        <taxon>Craniata</taxon>
        <taxon>Vertebrata</taxon>
        <taxon>Euteleostomi</taxon>
        <taxon>Actinopterygii</taxon>
        <taxon>Neopterygii</taxon>
        <taxon>Teleostei</taxon>
        <taxon>Anguilliformes</taxon>
        <taxon>Anguillidae</taxon>
        <taxon>Anguilla</taxon>
    </lineage>
</organism>
<accession>A0A0E9U039</accession>
<proteinExistence type="predicted"/>
<evidence type="ECO:0000313" key="1">
    <source>
        <dbReference type="EMBL" id="JAH59107.1"/>
    </source>
</evidence>
<reference evidence="1" key="1">
    <citation type="submission" date="2014-11" db="EMBL/GenBank/DDBJ databases">
        <authorList>
            <person name="Amaro Gonzalez C."/>
        </authorList>
    </citation>
    <scope>NUCLEOTIDE SEQUENCE</scope>
</reference>
<sequence length="81" mass="10095">MRGPRSNHRISQSLVCFILYWRFRATRYSPRTVYCKTKRLFHQFERWLKEPSYILREREAGRHTCRHTQTQLQTRCTDKYL</sequence>
<dbReference type="EMBL" id="GBXM01049470">
    <property type="protein sequence ID" value="JAH59107.1"/>
    <property type="molecule type" value="Transcribed_RNA"/>
</dbReference>
<reference evidence="1" key="2">
    <citation type="journal article" date="2015" name="Fish Shellfish Immunol.">
        <title>Early steps in the European eel (Anguilla anguilla)-Vibrio vulnificus interaction in the gills: Role of the RtxA13 toxin.</title>
        <authorList>
            <person name="Callol A."/>
            <person name="Pajuelo D."/>
            <person name="Ebbesson L."/>
            <person name="Teles M."/>
            <person name="MacKenzie S."/>
            <person name="Amaro C."/>
        </authorList>
    </citation>
    <scope>NUCLEOTIDE SEQUENCE</scope>
</reference>
<name>A0A0E9U039_ANGAN</name>
<dbReference type="AlphaFoldDB" id="A0A0E9U039"/>
<protein>
    <submittedName>
        <fullName evidence="1">Uncharacterized protein</fullName>
    </submittedName>
</protein>